<sequence>MNASIRQWLAVTTLLPREILYKGVNLQQAWSGRGPLSDRSLHLKRQVQWTSHFVETRESP</sequence>
<reference evidence="1 2" key="2">
    <citation type="journal article" date="2012" name="PLoS Pathog.">
        <title>Diverse lifestyles and strategies of plant pathogenesis encoded in the genomes of eighteen Dothideomycetes fungi.</title>
        <authorList>
            <person name="Ohm R.A."/>
            <person name="Feau N."/>
            <person name="Henrissat B."/>
            <person name="Schoch C.L."/>
            <person name="Horwitz B.A."/>
            <person name="Barry K.W."/>
            <person name="Condon B.J."/>
            <person name="Copeland A.C."/>
            <person name="Dhillon B."/>
            <person name="Glaser F."/>
            <person name="Hesse C.N."/>
            <person name="Kosti I."/>
            <person name="LaButti K."/>
            <person name="Lindquist E.A."/>
            <person name="Lucas S."/>
            <person name="Salamov A.A."/>
            <person name="Bradshaw R.E."/>
            <person name="Ciuffetti L."/>
            <person name="Hamelin R.C."/>
            <person name="Kema G.H.J."/>
            <person name="Lawrence C."/>
            <person name="Scott J.A."/>
            <person name="Spatafora J.W."/>
            <person name="Turgeon B.G."/>
            <person name="de Wit P.J.G.M."/>
            <person name="Zhong S."/>
            <person name="Goodwin S.B."/>
            <person name="Grigoriev I.V."/>
        </authorList>
    </citation>
    <scope>NUCLEOTIDE SEQUENCE [LARGE SCALE GENOMIC DNA]</scope>
    <source>
        <strain evidence="2">NZE10 / CBS 128990</strain>
    </source>
</reference>
<dbReference type="EMBL" id="KB446539">
    <property type="protein sequence ID" value="EME43933.1"/>
    <property type="molecule type" value="Genomic_DNA"/>
</dbReference>
<name>N1PLM8_DOTSN</name>
<dbReference type="AlphaFoldDB" id="N1PLM8"/>
<accession>N1PLM8</accession>
<reference evidence="2" key="1">
    <citation type="journal article" date="2012" name="PLoS Genet.">
        <title>The genomes of the fungal plant pathogens Cladosporium fulvum and Dothistroma septosporum reveal adaptation to different hosts and lifestyles but also signatures of common ancestry.</title>
        <authorList>
            <person name="de Wit P.J.G.M."/>
            <person name="van der Burgt A."/>
            <person name="Oekmen B."/>
            <person name="Stergiopoulos I."/>
            <person name="Abd-Elsalam K.A."/>
            <person name="Aerts A.L."/>
            <person name="Bahkali A.H."/>
            <person name="Beenen H.G."/>
            <person name="Chettri P."/>
            <person name="Cox M.P."/>
            <person name="Datema E."/>
            <person name="de Vries R.P."/>
            <person name="Dhillon B."/>
            <person name="Ganley A.R."/>
            <person name="Griffiths S.A."/>
            <person name="Guo Y."/>
            <person name="Hamelin R.C."/>
            <person name="Henrissat B."/>
            <person name="Kabir M.S."/>
            <person name="Jashni M.K."/>
            <person name="Kema G."/>
            <person name="Klaubauf S."/>
            <person name="Lapidus A."/>
            <person name="Levasseur A."/>
            <person name="Lindquist E."/>
            <person name="Mehrabi R."/>
            <person name="Ohm R.A."/>
            <person name="Owen T.J."/>
            <person name="Salamov A."/>
            <person name="Schwelm A."/>
            <person name="Schijlen E."/>
            <person name="Sun H."/>
            <person name="van den Burg H.A."/>
            <person name="van Ham R.C.H.J."/>
            <person name="Zhang S."/>
            <person name="Goodwin S.B."/>
            <person name="Grigoriev I.V."/>
            <person name="Collemare J."/>
            <person name="Bradshaw R.E."/>
        </authorList>
    </citation>
    <scope>NUCLEOTIDE SEQUENCE [LARGE SCALE GENOMIC DNA]</scope>
    <source>
        <strain evidence="2">NZE10 / CBS 128990</strain>
    </source>
</reference>
<gene>
    <name evidence="1" type="ORF">DOTSEDRAFT_44241</name>
</gene>
<proteinExistence type="predicted"/>
<dbReference type="HOGENOM" id="CLU_2941686_0_0_1"/>
<organism evidence="1 2">
    <name type="scientific">Dothistroma septosporum (strain NZE10 / CBS 128990)</name>
    <name type="common">Red band needle blight fungus</name>
    <name type="synonym">Mycosphaerella pini</name>
    <dbReference type="NCBI Taxonomy" id="675120"/>
    <lineage>
        <taxon>Eukaryota</taxon>
        <taxon>Fungi</taxon>
        <taxon>Dikarya</taxon>
        <taxon>Ascomycota</taxon>
        <taxon>Pezizomycotina</taxon>
        <taxon>Dothideomycetes</taxon>
        <taxon>Dothideomycetidae</taxon>
        <taxon>Mycosphaerellales</taxon>
        <taxon>Mycosphaerellaceae</taxon>
        <taxon>Dothistroma</taxon>
    </lineage>
</organism>
<evidence type="ECO:0000313" key="1">
    <source>
        <dbReference type="EMBL" id="EME43933.1"/>
    </source>
</evidence>
<evidence type="ECO:0000313" key="2">
    <source>
        <dbReference type="Proteomes" id="UP000016933"/>
    </source>
</evidence>
<protein>
    <submittedName>
        <fullName evidence="1">Uncharacterized protein</fullName>
    </submittedName>
</protein>
<dbReference type="Proteomes" id="UP000016933">
    <property type="component" value="Unassembled WGS sequence"/>
</dbReference>
<keyword evidence="2" id="KW-1185">Reference proteome</keyword>